<dbReference type="SUPFAM" id="SSF53383">
    <property type="entry name" value="PLP-dependent transferases"/>
    <property type="match status" value="1"/>
</dbReference>
<dbReference type="RefSeq" id="WP_344924235.1">
    <property type="nucleotide sequence ID" value="NZ_BAABCW010000001.1"/>
</dbReference>
<dbReference type="EMBL" id="BAABCW010000001">
    <property type="protein sequence ID" value="GAA4108062.1"/>
    <property type="molecule type" value="Genomic_DNA"/>
</dbReference>
<keyword evidence="4" id="KW-0032">Aminotransferase</keyword>
<dbReference type="InterPro" id="IPR015421">
    <property type="entry name" value="PyrdxlP-dep_Trfase_major"/>
</dbReference>
<accession>A0ABP7X972</accession>
<reference evidence="5" key="1">
    <citation type="journal article" date="2019" name="Int. J. Syst. Evol. Microbiol.">
        <title>The Global Catalogue of Microorganisms (GCM) 10K type strain sequencing project: providing services to taxonomists for standard genome sequencing and annotation.</title>
        <authorList>
            <consortium name="The Broad Institute Genomics Platform"/>
            <consortium name="The Broad Institute Genome Sequencing Center for Infectious Disease"/>
            <person name="Wu L."/>
            <person name="Ma J."/>
        </authorList>
    </citation>
    <scope>NUCLEOTIDE SEQUENCE [LARGE SCALE GENOMIC DNA]</scope>
    <source>
        <strain evidence="5">JCM 17106</strain>
    </source>
</reference>
<dbReference type="PANTHER" id="PTHR30244:SF36">
    <property type="entry name" value="3-OXO-GLUCOSE-6-PHOSPHATE:GLUTAMATE AMINOTRANSFERASE"/>
    <property type="match status" value="1"/>
</dbReference>
<dbReference type="PANTHER" id="PTHR30244">
    <property type="entry name" value="TRANSAMINASE"/>
    <property type="match status" value="1"/>
</dbReference>
<dbReference type="Pfam" id="PF01041">
    <property type="entry name" value="DegT_DnrJ_EryC1"/>
    <property type="match status" value="1"/>
</dbReference>
<name>A0ABP7X972_9FLAO</name>
<comment type="similarity">
    <text evidence="2 3">Belongs to the DegT/DnrJ/EryC1 family.</text>
</comment>
<dbReference type="Gene3D" id="3.90.1150.10">
    <property type="entry name" value="Aspartate Aminotransferase, domain 1"/>
    <property type="match status" value="1"/>
</dbReference>
<evidence type="ECO:0000313" key="5">
    <source>
        <dbReference type="Proteomes" id="UP001500459"/>
    </source>
</evidence>
<dbReference type="InterPro" id="IPR015424">
    <property type="entry name" value="PyrdxlP-dep_Trfase"/>
</dbReference>
<dbReference type="Proteomes" id="UP001500459">
    <property type="component" value="Unassembled WGS sequence"/>
</dbReference>
<keyword evidence="1 3" id="KW-0663">Pyridoxal phosphate</keyword>
<evidence type="ECO:0000256" key="3">
    <source>
        <dbReference type="RuleBase" id="RU004508"/>
    </source>
</evidence>
<comment type="caution">
    <text evidence="4">The sequence shown here is derived from an EMBL/GenBank/DDBJ whole genome shotgun (WGS) entry which is preliminary data.</text>
</comment>
<evidence type="ECO:0000256" key="1">
    <source>
        <dbReference type="ARBA" id="ARBA00022898"/>
    </source>
</evidence>
<protein>
    <submittedName>
        <fullName evidence="4">DegT/DnrJ/EryC1/StrS family aminotransferase</fullName>
    </submittedName>
</protein>
<proteinExistence type="inferred from homology"/>
<evidence type="ECO:0000256" key="2">
    <source>
        <dbReference type="ARBA" id="ARBA00037999"/>
    </source>
</evidence>
<dbReference type="Gene3D" id="3.40.640.10">
    <property type="entry name" value="Type I PLP-dependent aspartate aminotransferase-like (Major domain)"/>
    <property type="match status" value="1"/>
</dbReference>
<organism evidence="4 5">
    <name type="scientific">Aquimarina addita</name>
    <dbReference type="NCBI Taxonomy" id="870485"/>
    <lineage>
        <taxon>Bacteria</taxon>
        <taxon>Pseudomonadati</taxon>
        <taxon>Bacteroidota</taxon>
        <taxon>Flavobacteriia</taxon>
        <taxon>Flavobacteriales</taxon>
        <taxon>Flavobacteriaceae</taxon>
        <taxon>Aquimarina</taxon>
    </lineage>
</organism>
<sequence length="372" mass="41244">MTDFLPSIPFLNLTKINRAYDPIFKERFSDFVQSGVYVKGKAVADFERDFAAFCGAQYCIGVGNGLDALTLILKGYIILGAINPGDEVLVAANTFIATILSIKQAGLTPILIEPDHVSFTMNPYHVENYISDKTRVLLPTHLYGQLAAMTAMNEIAKKHNLLVISDAAQAHGAKDEHGKMAGSLCDAASFSFYPTKNLGALGDGGAVTTSDKKLAEVVRSIGNYGVSSKYKNQYIGVNSRLDELQAVFLIEKLKNLERDNNKRRALAKKYLSLINNDKIHLPAWDGSENHVFHLFVVRVADRKEFCTYLENSGIGYLIHYPIPPHKQKALQELSSLVLPITEKIHDEVVSIPLHIGLEDQEVMHIINVLNQY</sequence>
<evidence type="ECO:0000313" key="4">
    <source>
        <dbReference type="EMBL" id="GAA4108062.1"/>
    </source>
</evidence>
<keyword evidence="4" id="KW-0808">Transferase</keyword>
<dbReference type="CDD" id="cd00616">
    <property type="entry name" value="AHBA_syn"/>
    <property type="match status" value="1"/>
</dbReference>
<dbReference type="PIRSF" id="PIRSF000390">
    <property type="entry name" value="PLP_StrS"/>
    <property type="match status" value="1"/>
</dbReference>
<dbReference type="InterPro" id="IPR000653">
    <property type="entry name" value="DegT/StrS_aminotransferase"/>
</dbReference>
<dbReference type="InterPro" id="IPR015422">
    <property type="entry name" value="PyrdxlP-dep_Trfase_small"/>
</dbReference>
<keyword evidence="5" id="KW-1185">Reference proteome</keyword>
<dbReference type="GO" id="GO:0008483">
    <property type="term" value="F:transaminase activity"/>
    <property type="evidence" value="ECO:0007669"/>
    <property type="project" value="UniProtKB-KW"/>
</dbReference>
<gene>
    <name evidence="4" type="ORF">GCM10022393_03790</name>
</gene>